<reference evidence="1 2" key="1">
    <citation type="submission" date="2020-06" db="EMBL/GenBank/DDBJ databases">
        <title>Whole-genome sequence of Allochromatium humboldtianum DSM 21881, type strain.</title>
        <authorList>
            <person name="Kyndt J.A."/>
            <person name="Meyer T.E."/>
        </authorList>
    </citation>
    <scope>NUCLEOTIDE SEQUENCE [LARGE SCALE GENOMIC DNA]</scope>
    <source>
        <strain evidence="1 2">DSM 21881</strain>
    </source>
</reference>
<dbReference type="AlphaFoldDB" id="A0A850RK14"/>
<organism evidence="1 2">
    <name type="scientific">Allochromatium humboldtianum</name>
    <dbReference type="NCBI Taxonomy" id="504901"/>
    <lineage>
        <taxon>Bacteria</taxon>
        <taxon>Pseudomonadati</taxon>
        <taxon>Pseudomonadota</taxon>
        <taxon>Gammaproteobacteria</taxon>
        <taxon>Chromatiales</taxon>
        <taxon>Chromatiaceae</taxon>
        <taxon>Allochromatium</taxon>
    </lineage>
</organism>
<proteinExistence type="predicted"/>
<name>A0A850RK14_9GAMM</name>
<dbReference type="EMBL" id="JABZEO010000018">
    <property type="protein sequence ID" value="NVZ11220.1"/>
    <property type="molecule type" value="Genomic_DNA"/>
</dbReference>
<keyword evidence="2" id="KW-1185">Reference proteome</keyword>
<protein>
    <submittedName>
        <fullName evidence="1">Uncharacterized protein</fullName>
    </submittedName>
</protein>
<accession>A0A850RK14</accession>
<comment type="caution">
    <text evidence="1">The sequence shown here is derived from an EMBL/GenBank/DDBJ whole genome shotgun (WGS) entry which is preliminary data.</text>
</comment>
<sequence>MMAREPVKSLPDASKAEKDTWLGGERLVLDYASHSIKFVPAEESDRGLRLPAWTVLSNADRLAQSVNKEISLESSMQFIYSRWNGEWTKRFKSSDVDDFIKLWEHSCNRFREARTTETIIDNATVSEARHAFLRICRVGVPISQQDFDKAISWMHNI</sequence>
<dbReference type="RefSeq" id="WP_176977938.1">
    <property type="nucleotide sequence ID" value="NZ_JABZEO010000018.1"/>
</dbReference>
<gene>
    <name evidence="1" type="ORF">HW932_18375</name>
</gene>
<evidence type="ECO:0000313" key="1">
    <source>
        <dbReference type="EMBL" id="NVZ11220.1"/>
    </source>
</evidence>
<evidence type="ECO:0000313" key="2">
    <source>
        <dbReference type="Proteomes" id="UP000592294"/>
    </source>
</evidence>
<dbReference type="Proteomes" id="UP000592294">
    <property type="component" value="Unassembled WGS sequence"/>
</dbReference>